<keyword evidence="4" id="KW-0597">Phosphoprotein</keyword>
<dbReference type="Proteomes" id="UP000009136">
    <property type="component" value="Chromosome 9"/>
</dbReference>
<gene>
    <name evidence="11" type="primary">RSPH3</name>
</gene>
<proteinExistence type="inferred from homology"/>
<feature type="compositionally biased region" description="Basic and acidic residues" evidence="10">
    <location>
        <begin position="477"/>
        <end position="510"/>
    </location>
</feature>
<feature type="compositionally biased region" description="Basic and acidic residues" evidence="10">
    <location>
        <begin position="15"/>
        <end position="46"/>
    </location>
</feature>
<comment type="subcellular location">
    <subcellularLocation>
        <location evidence="1">Cytoplasm</location>
        <location evidence="1">Cytoskeleton</location>
        <location evidence="1">Flagellum axoneme</location>
    </subcellularLocation>
</comment>
<dbReference type="Pfam" id="PF06098">
    <property type="entry name" value="Radial_spoke_3"/>
    <property type="match status" value="1"/>
</dbReference>
<evidence type="ECO:0000256" key="6">
    <source>
        <dbReference type="ARBA" id="ARBA00023069"/>
    </source>
</evidence>
<protein>
    <submittedName>
        <fullName evidence="11">Radial spoke head 3</fullName>
    </submittedName>
</protein>
<evidence type="ECO:0000256" key="3">
    <source>
        <dbReference type="ARBA" id="ARBA00022490"/>
    </source>
</evidence>
<evidence type="ECO:0000256" key="2">
    <source>
        <dbReference type="ARBA" id="ARBA00006737"/>
    </source>
</evidence>
<keyword evidence="12" id="KW-1185">Reference proteome</keyword>
<keyword evidence="9" id="KW-0175">Coiled coil</keyword>
<organism evidence="11 12">
    <name type="scientific">Bos taurus</name>
    <name type="common">Bovine</name>
    <dbReference type="NCBI Taxonomy" id="9913"/>
    <lineage>
        <taxon>Eukaryota</taxon>
        <taxon>Metazoa</taxon>
        <taxon>Chordata</taxon>
        <taxon>Craniata</taxon>
        <taxon>Vertebrata</taxon>
        <taxon>Euteleostomi</taxon>
        <taxon>Mammalia</taxon>
        <taxon>Eutheria</taxon>
        <taxon>Laurasiatheria</taxon>
        <taxon>Artiodactyla</taxon>
        <taxon>Ruminantia</taxon>
        <taxon>Pecora</taxon>
        <taxon>Bovidae</taxon>
        <taxon>Bovinae</taxon>
        <taxon>Bos</taxon>
    </lineage>
</organism>
<comment type="similarity">
    <text evidence="2">Belongs to the flagellar radial spoke RSP3 family.</text>
</comment>
<dbReference type="GeneTree" id="ENSGT00390000004172"/>
<keyword evidence="8" id="KW-0966">Cell projection</keyword>
<dbReference type="PANTHER" id="PTHR21648">
    <property type="entry name" value="FLAGELLAR RADIAL SPOKE PROTEIN 3"/>
    <property type="match status" value="1"/>
</dbReference>
<reference evidence="11" key="1">
    <citation type="submission" date="2018-03" db="EMBL/GenBank/DDBJ databases">
        <title>ARS-UCD1.2.</title>
        <authorList>
            <person name="Rosen B.D."/>
            <person name="Bickhart D.M."/>
            <person name="Koren S."/>
            <person name="Schnabel R.D."/>
            <person name="Hall R."/>
            <person name="Zimin A."/>
            <person name="Dreischer C."/>
            <person name="Schultheiss S."/>
            <person name="Schroeder S.G."/>
            <person name="Elsik C.G."/>
            <person name="Couldrey C."/>
            <person name="Liu G.E."/>
            <person name="Van Tassell C.P."/>
            <person name="Phillippy A.M."/>
            <person name="Smith T.P.L."/>
            <person name="Medrano J.F."/>
        </authorList>
    </citation>
    <scope>NUCLEOTIDE SEQUENCE [LARGE SCALE GENOMIC DNA]</scope>
    <source>
        <strain evidence="11">Hereford</strain>
    </source>
</reference>
<evidence type="ECO:0000256" key="9">
    <source>
        <dbReference type="SAM" id="Coils"/>
    </source>
</evidence>
<evidence type="ECO:0000256" key="10">
    <source>
        <dbReference type="SAM" id="MobiDB-lite"/>
    </source>
</evidence>
<keyword evidence="5" id="KW-0282">Flagellum</keyword>
<evidence type="ECO:0000256" key="4">
    <source>
        <dbReference type="ARBA" id="ARBA00022553"/>
    </source>
</evidence>
<feature type="region of interest" description="Disordered" evidence="10">
    <location>
        <begin position="1"/>
        <end position="103"/>
    </location>
</feature>
<reference evidence="11" key="2">
    <citation type="submission" date="2025-08" db="UniProtKB">
        <authorList>
            <consortium name="Ensembl"/>
        </authorList>
    </citation>
    <scope>IDENTIFICATION</scope>
    <source>
        <strain evidence="11">Hereford</strain>
    </source>
</reference>
<evidence type="ECO:0000256" key="1">
    <source>
        <dbReference type="ARBA" id="ARBA00004611"/>
    </source>
</evidence>
<reference evidence="11" key="3">
    <citation type="submission" date="2025-09" db="UniProtKB">
        <authorList>
            <consortium name="Ensembl"/>
        </authorList>
    </citation>
    <scope>IDENTIFICATION</scope>
    <source>
        <strain evidence="11">Hereford</strain>
    </source>
</reference>
<feature type="compositionally biased region" description="Polar residues" evidence="10">
    <location>
        <begin position="451"/>
        <end position="460"/>
    </location>
</feature>
<keyword evidence="6" id="KW-0969">Cilium</keyword>
<accession>A0AAA9T7U8</accession>
<evidence type="ECO:0000256" key="5">
    <source>
        <dbReference type="ARBA" id="ARBA00022846"/>
    </source>
</evidence>
<feature type="coiled-coil region" evidence="9">
    <location>
        <begin position="302"/>
        <end position="332"/>
    </location>
</feature>
<feature type="region of interest" description="Disordered" evidence="10">
    <location>
        <begin position="424"/>
        <end position="510"/>
    </location>
</feature>
<evidence type="ECO:0000256" key="7">
    <source>
        <dbReference type="ARBA" id="ARBA00023212"/>
    </source>
</evidence>
<evidence type="ECO:0000313" key="11">
    <source>
        <dbReference type="Ensembl" id="ENSBTAP00000092857.1"/>
    </source>
</evidence>
<keyword evidence="3" id="KW-0963">Cytoplasm</keyword>
<name>A0AAA9T7U8_BOVIN</name>
<dbReference type="AlphaFoldDB" id="A0AAA9T7U8"/>
<dbReference type="Ensembl" id="ENSBTAT00000099823.1">
    <property type="protein sequence ID" value="ENSBTAP00000092857.1"/>
    <property type="gene ID" value="ENSBTAG00000005955.6"/>
</dbReference>
<evidence type="ECO:0000313" key="12">
    <source>
        <dbReference type="Proteomes" id="UP000009136"/>
    </source>
</evidence>
<evidence type="ECO:0000256" key="8">
    <source>
        <dbReference type="ARBA" id="ARBA00023273"/>
    </source>
</evidence>
<keyword evidence="7" id="KW-0206">Cytoskeleton</keyword>
<dbReference type="InterPro" id="IPR009290">
    <property type="entry name" value="Radial_spoke_3"/>
</dbReference>
<dbReference type="PANTHER" id="PTHR21648:SF0">
    <property type="entry name" value="RADIAL SPOKE HEAD PROTEIN 3 HOMOLOG"/>
    <property type="match status" value="1"/>
</dbReference>
<sequence>MARSEARRQAREKRPRAVPEERALRERRQPRPRREPLESGAGDHRRPPQASAGAAGHASFMRRLVDQEDAGGQSQEPEVLGRTGNLPRKPASRNSPEAPPLDGTLGCWATGAGAAGGFGGAQNRACVAPTSCPGNLPARPLPFLPPLLASRNPCPWHYVHLSGSHDTLVPTCFEAKLHQKGSGPTPSATSTLAERASPAMATYTYTSRPRALPCQRRRYRDDLMQQPEEPVHYGNIMYDRRVIRGNTYALQSVPLLFDFDLEVKPMLEVLVGKTIEQSLLEVMEEEELANLRASQYAYEELRNIELAEVQRLEEQERRHREEKERRKQQQWQVVHKHNETSQKIAARAFAQRYLADLLPSVFDSLRDGGYFYDPVERDIEIGFLPWLMNEVDKTMESSMVGRTVLDMLIREVVERRLNLYEQKEGRHASVRPENGLGGPGGTREPLVGFESQDQGASQAQRPLPDRDSLQRTPYDARYAERVSSQERRLAEENDELTEMRKSSKREELSQ</sequence>